<dbReference type="AlphaFoldDB" id="A0A1I7N5F2"/>
<reference evidence="3" key="1">
    <citation type="submission" date="2016-10" db="EMBL/GenBank/DDBJ databases">
        <authorList>
            <person name="Varghese N."/>
            <person name="Submissions S."/>
        </authorList>
    </citation>
    <scope>NUCLEOTIDE SEQUENCE [LARGE SCALE GENOMIC DNA]</scope>
    <source>
        <strain evidence="3">DSM 14807</strain>
    </source>
</reference>
<keyword evidence="1" id="KW-0732">Signal</keyword>
<feature type="chain" id="PRO_5011728705" description="DUF3108 domain-containing protein" evidence="1">
    <location>
        <begin position="29"/>
        <end position="271"/>
    </location>
</feature>
<dbReference type="EMBL" id="FPCJ01000001">
    <property type="protein sequence ID" value="SFV29806.1"/>
    <property type="molecule type" value="Genomic_DNA"/>
</dbReference>
<sequence length="271" mass="31230">MYGSGLRFLIRNFCISSTCLMFQLSAFAQGFCNIDNTSFMAGEKITYEVFYTLAGIYVGAGEVSFTVSLEKLKGRPVFHVVGDGKTYRSYDWFYKVRDRYESYIDTATLLPLKFIRNIHEGGYRKYELVNFDQQEHTATTLKGVYSVPNCIQDVLSAVYFARNLNYDQYHPGDRIYFDMFLDNKVYNIYIRYLGKEKVQTRFGEFNAIKIKPLLIEGTIFKGGEGMVVWVSDDPNHIPVRIESPIIVGSIKADMIEYRGIRYPFSSLIKAN</sequence>
<protein>
    <recommendedName>
        <fullName evidence="4">DUF3108 domain-containing protein</fullName>
    </recommendedName>
</protein>
<proteinExistence type="predicted"/>
<evidence type="ECO:0000256" key="1">
    <source>
        <dbReference type="SAM" id="SignalP"/>
    </source>
</evidence>
<keyword evidence="3" id="KW-1185">Reference proteome</keyword>
<gene>
    <name evidence="2" type="ORF">SAMN05660895_0632</name>
</gene>
<dbReference type="Proteomes" id="UP000199537">
    <property type="component" value="Unassembled WGS sequence"/>
</dbReference>
<evidence type="ECO:0008006" key="4">
    <source>
        <dbReference type="Google" id="ProtNLM"/>
    </source>
</evidence>
<accession>A0A1I7N5F2</accession>
<feature type="signal peptide" evidence="1">
    <location>
        <begin position="1"/>
        <end position="28"/>
    </location>
</feature>
<dbReference type="STRING" id="1393122.SAMN05660895_0632"/>
<evidence type="ECO:0000313" key="2">
    <source>
        <dbReference type="EMBL" id="SFV29806.1"/>
    </source>
</evidence>
<name>A0A1I7N5F2_9BACT</name>
<organism evidence="2 3">
    <name type="scientific">Thermoflavifilum thermophilum</name>
    <dbReference type="NCBI Taxonomy" id="1393122"/>
    <lineage>
        <taxon>Bacteria</taxon>
        <taxon>Pseudomonadati</taxon>
        <taxon>Bacteroidota</taxon>
        <taxon>Chitinophagia</taxon>
        <taxon>Chitinophagales</taxon>
        <taxon>Chitinophagaceae</taxon>
        <taxon>Thermoflavifilum</taxon>
    </lineage>
</organism>
<evidence type="ECO:0000313" key="3">
    <source>
        <dbReference type="Proteomes" id="UP000199537"/>
    </source>
</evidence>
<dbReference type="Pfam" id="PF11306">
    <property type="entry name" value="DUF3108"/>
    <property type="match status" value="1"/>
</dbReference>
<dbReference type="InterPro" id="IPR021457">
    <property type="entry name" value="DUF3108"/>
</dbReference>